<dbReference type="InterPro" id="IPR012938">
    <property type="entry name" value="Glc/Sorbosone_DH"/>
</dbReference>
<name>A0ABU5F8P0_9BACT</name>
<comment type="caution">
    <text evidence="2">The sequence shown here is derived from an EMBL/GenBank/DDBJ whole genome shotgun (WGS) entry which is preliminary data.</text>
</comment>
<organism evidence="2 3">
    <name type="scientific">Gemmata algarum</name>
    <dbReference type="NCBI Taxonomy" id="2975278"/>
    <lineage>
        <taxon>Bacteria</taxon>
        <taxon>Pseudomonadati</taxon>
        <taxon>Planctomycetota</taxon>
        <taxon>Planctomycetia</taxon>
        <taxon>Gemmatales</taxon>
        <taxon>Gemmataceae</taxon>
        <taxon>Gemmata</taxon>
    </lineage>
</organism>
<dbReference type="Pfam" id="PF07995">
    <property type="entry name" value="GSDH"/>
    <property type="match status" value="1"/>
</dbReference>
<sequence length="707" mass="71688">MTGRPFRSRLHCEALETRDTPTSIANPSIVVSGLVQPTAMAASPDGRIFVAEKAGTIRVVQNYPLPFTTLIQDYALLDTPFVSLSVDTAGERGLIGMALDPNFATNGYVYAYYTTAGPAPVNRVSRFTATGNVGTNETVLLDNIASAPNHNGGALAFGADGKLYVGTGDAGDGGRAQALTSLNGKVLRLNPDGTVPTDNPFYATATGANRAIFALGLQNPLAVAVQPGTGRLFITDSGDLSDEVNEGAPGANYGWPGNEGDFDPGAFPNFTRPVFTSPHLVVVPGASAASVTDVVTIGGWPTHALSGGTFYNPATPYFPAQYVGDYFFAKPATGDIFVRDGATGAESLFASAGFGTVDLDVAAGGWLFALNHSAGTITVFFGSTVPNTSVPPYFSVTPTLPTLPTLPTPQSPNPTGTGATQPVQTIAVGTGPGAPAQVSVLNADGTVRFKIAAYDGYSGGVRVATGDVNGDGTEDIITGTGPGAAPHVKVFDGATGAVIRSFLAFDPAFLGGLYVAAGDIDGDGRADVIVGTATGNSHVKVFDAVTGAEVRSFLAFDGFTGGVTVAAGDWTGRGRADVIVGTATGSSHIKVFDGTTGETTSSFLAFAAEYRSGVSIGAGTAGLFVGSAAGATHVKLFSGGQERASFYAFDPEFVGGVRVAANGPVLVAGAGPGAGPQVKTFESLRSDSAVLDRLAFDAALPGGVFVG</sequence>
<protein>
    <submittedName>
        <fullName evidence="2">PQQ-dependent sugar dehydrogenase</fullName>
    </submittedName>
</protein>
<dbReference type="SUPFAM" id="SSF69318">
    <property type="entry name" value="Integrin alpha N-terminal domain"/>
    <property type="match status" value="1"/>
</dbReference>
<evidence type="ECO:0000259" key="1">
    <source>
        <dbReference type="Pfam" id="PF07995"/>
    </source>
</evidence>
<dbReference type="PANTHER" id="PTHR19328:SF75">
    <property type="entry name" value="ALDOSE SUGAR DEHYDROGENASE YLII"/>
    <property type="match status" value="1"/>
</dbReference>
<reference evidence="3" key="1">
    <citation type="journal article" date="2023" name="Mar. Drugs">
        <title>Gemmata algarum, a Novel Planctomycete Isolated from an Algal Mat, Displays Antimicrobial Activity.</title>
        <authorList>
            <person name="Kumar G."/>
            <person name="Kallscheuer N."/>
            <person name="Kashif M."/>
            <person name="Ahamad S."/>
            <person name="Jagadeeshwari U."/>
            <person name="Pannikurungottu S."/>
            <person name="Haufschild T."/>
            <person name="Kabuu M."/>
            <person name="Sasikala C."/>
            <person name="Jogler C."/>
            <person name="Ramana C."/>
        </authorList>
    </citation>
    <scope>NUCLEOTIDE SEQUENCE [LARGE SCALE GENOMIC DNA]</scope>
    <source>
        <strain evidence="3">JC673</strain>
    </source>
</reference>
<evidence type="ECO:0000313" key="3">
    <source>
        <dbReference type="Proteomes" id="UP001272242"/>
    </source>
</evidence>
<proteinExistence type="predicted"/>
<dbReference type="Proteomes" id="UP001272242">
    <property type="component" value="Unassembled WGS sequence"/>
</dbReference>
<feature type="domain" description="Glucose/Sorbosone dehydrogenase" evidence="1">
    <location>
        <begin position="36"/>
        <end position="285"/>
    </location>
</feature>
<evidence type="ECO:0000313" key="2">
    <source>
        <dbReference type="EMBL" id="MDY3563630.1"/>
    </source>
</evidence>
<dbReference type="Gene3D" id="2.130.10.130">
    <property type="entry name" value="Integrin alpha, N-terminal"/>
    <property type="match status" value="1"/>
</dbReference>
<dbReference type="InterPro" id="IPR011042">
    <property type="entry name" value="6-blade_b-propeller_TolB-like"/>
</dbReference>
<gene>
    <name evidence="2" type="ORF">R5W23_005246</name>
</gene>
<dbReference type="EMBL" id="JAXBLV010000244">
    <property type="protein sequence ID" value="MDY3563630.1"/>
    <property type="molecule type" value="Genomic_DNA"/>
</dbReference>
<dbReference type="RefSeq" id="WP_320689794.1">
    <property type="nucleotide sequence ID" value="NZ_JAXBLV010000244.1"/>
</dbReference>
<dbReference type="PANTHER" id="PTHR19328">
    <property type="entry name" value="HEDGEHOG-INTERACTING PROTEIN"/>
    <property type="match status" value="1"/>
</dbReference>
<dbReference type="Gene3D" id="2.120.10.30">
    <property type="entry name" value="TolB, C-terminal domain"/>
    <property type="match status" value="1"/>
</dbReference>
<dbReference type="InterPro" id="IPR011041">
    <property type="entry name" value="Quinoprot_gluc/sorb_DH_b-prop"/>
</dbReference>
<dbReference type="SUPFAM" id="SSF50952">
    <property type="entry name" value="Soluble quinoprotein glucose dehydrogenase"/>
    <property type="match status" value="1"/>
</dbReference>
<keyword evidence="3" id="KW-1185">Reference proteome</keyword>
<dbReference type="InterPro" id="IPR028994">
    <property type="entry name" value="Integrin_alpha_N"/>
</dbReference>
<accession>A0ABU5F8P0</accession>